<keyword evidence="2" id="KW-1185">Reference proteome</keyword>
<protein>
    <submittedName>
        <fullName evidence="1">Uncharacterized protein</fullName>
    </submittedName>
</protein>
<sequence length="75" mass="8440">MLYFDFGYVTRCRGNILKCIFVYCSGEGSEEKDSGSDRILAFAVSVSGKHAALTDDHKRLVLFCTEPSWHCISTR</sequence>
<organism evidence="1 2">
    <name type="scientific">Sinocyclocheilus grahami</name>
    <name type="common">Dianchi golden-line fish</name>
    <name type="synonym">Barbus grahami</name>
    <dbReference type="NCBI Taxonomy" id="75366"/>
    <lineage>
        <taxon>Eukaryota</taxon>
        <taxon>Metazoa</taxon>
        <taxon>Chordata</taxon>
        <taxon>Craniata</taxon>
        <taxon>Vertebrata</taxon>
        <taxon>Euteleostomi</taxon>
        <taxon>Actinopterygii</taxon>
        <taxon>Neopterygii</taxon>
        <taxon>Teleostei</taxon>
        <taxon>Ostariophysi</taxon>
        <taxon>Cypriniformes</taxon>
        <taxon>Cyprinidae</taxon>
        <taxon>Cyprininae</taxon>
        <taxon>Sinocyclocheilus</taxon>
    </lineage>
</organism>
<accession>A0A672M2S8</accession>
<name>A0A672M2S8_SINGR</name>
<reference evidence="1" key="1">
    <citation type="submission" date="2025-08" db="UniProtKB">
        <authorList>
            <consortium name="Ensembl"/>
        </authorList>
    </citation>
    <scope>IDENTIFICATION</scope>
</reference>
<proteinExistence type="predicted"/>
<dbReference type="Ensembl" id="ENSSGRT00000033906.1">
    <property type="protein sequence ID" value="ENSSGRP00000031585.1"/>
    <property type="gene ID" value="ENSSGRG00000017735.1"/>
</dbReference>
<reference evidence="1" key="2">
    <citation type="submission" date="2025-09" db="UniProtKB">
        <authorList>
            <consortium name="Ensembl"/>
        </authorList>
    </citation>
    <scope>IDENTIFICATION</scope>
</reference>
<dbReference type="Proteomes" id="UP000472262">
    <property type="component" value="Unassembled WGS sequence"/>
</dbReference>
<dbReference type="AlphaFoldDB" id="A0A672M2S8"/>
<evidence type="ECO:0000313" key="2">
    <source>
        <dbReference type="Proteomes" id="UP000472262"/>
    </source>
</evidence>
<dbReference type="InParanoid" id="A0A672M2S8"/>
<evidence type="ECO:0000313" key="1">
    <source>
        <dbReference type="Ensembl" id="ENSSGRP00000031585.1"/>
    </source>
</evidence>